<dbReference type="PANTHER" id="PTHR42985">
    <property type="entry name" value="SODIUM-COUPLED MONOCARBOXYLATE TRANSPORTER"/>
    <property type="match status" value="1"/>
</dbReference>
<feature type="transmembrane region" description="Helical" evidence="12">
    <location>
        <begin position="140"/>
        <end position="167"/>
    </location>
</feature>
<evidence type="ECO:0000313" key="13">
    <source>
        <dbReference type="EMBL" id="MEE2025264.1"/>
    </source>
</evidence>
<feature type="transmembrane region" description="Helical" evidence="12">
    <location>
        <begin position="498"/>
        <end position="518"/>
    </location>
</feature>
<feature type="transmembrane region" description="Helical" evidence="12">
    <location>
        <begin position="79"/>
        <end position="101"/>
    </location>
</feature>
<organism evidence="13 14">
    <name type="scientific">Alkalimonas mucilaginosa</name>
    <dbReference type="NCBI Taxonomy" id="3057676"/>
    <lineage>
        <taxon>Bacteria</taxon>
        <taxon>Pseudomonadati</taxon>
        <taxon>Pseudomonadota</taxon>
        <taxon>Gammaproteobacteria</taxon>
        <taxon>Alkalimonas</taxon>
    </lineage>
</organism>
<evidence type="ECO:0000256" key="12">
    <source>
        <dbReference type="SAM" id="Phobius"/>
    </source>
</evidence>
<keyword evidence="8" id="KW-0406">Ion transport</keyword>
<dbReference type="Gene3D" id="1.20.1730.10">
    <property type="entry name" value="Sodium/glucose cotransporter"/>
    <property type="match status" value="1"/>
</dbReference>
<feature type="transmembrane region" description="Helical" evidence="12">
    <location>
        <begin position="433"/>
        <end position="455"/>
    </location>
</feature>
<keyword evidence="9 12" id="KW-0472">Membrane</keyword>
<evidence type="ECO:0000256" key="4">
    <source>
        <dbReference type="ARBA" id="ARBA00022475"/>
    </source>
</evidence>
<feature type="transmembrane region" description="Helical" evidence="12">
    <location>
        <begin position="188"/>
        <end position="209"/>
    </location>
</feature>
<evidence type="ECO:0000256" key="11">
    <source>
        <dbReference type="RuleBase" id="RU362091"/>
    </source>
</evidence>
<evidence type="ECO:0000313" key="14">
    <source>
        <dbReference type="Proteomes" id="UP001339167"/>
    </source>
</evidence>
<evidence type="ECO:0000256" key="6">
    <source>
        <dbReference type="ARBA" id="ARBA00022989"/>
    </source>
</evidence>
<feature type="transmembrane region" description="Helical" evidence="12">
    <location>
        <begin position="47"/>
        <end position="67"/>
    </location>
</feature>
<keyword evidence="4" id="KW-1003">Cell membrane</keyword>
<proteinExistence type="inferred from homology"/>
<feature type="transmembrane region" description="Helical" evidence="12">
    <location>
        <begin position="467"/>
        <end position="486"/>
    </location>
</feature>
<dbReference type="PROSITE" id="PS50283">
    <property type="entry name" value="NA_SOLUT_SYMP_3"/>
    <property type="match status" value="1"/>
</dbReference>
<protein>
    <submittedName>
        <fullName evidence="13">Sodium:solute symporter</fullName>
    </submittedName>
</protein>
<evidence type="ECO:0000256" key="9">
    <source>
        <dbReference type="ARBA" id="ARBA00023136"/>
    </source>
</evidence>
<keyword evidence="14" id="KW-1185">Reference proteome</keyword>
<reference evidence="13 14" key="1">
    <citation type="submission" date="2023-06" db="EMBL/GenBank/DDBJ databases">
        <title>Alkalimonas sp., MEB004 an alkaliphilic bacterium isolated from Lonar Lake, India.</title>
        <authorList>
            <person name="Joshi A."/>
            <person name="Thite S."/>
        </authorList>
    </citation>
    <scope>NUCLEOTIDE SEQUENCE [LARGE SCALE GENOMIC DNA]</scope>
    <source>
        <strain evidence="13 14">MEB004</strain>
    </source>
</reference>
<dbReference type="Proteomes" id="UP001339167">
    <property type="component" value="Unassembled WGS sequence"/>
</dbReference>
<feature type="transmembrane region" description="Helical" evidence="12">
    <location>
        <begin position="243"/>
        <end position="265"/>
    </location>
</feature>
<feature type="transmembrane region" description="Helical" evidence="12">
    <location>
        <begin position="286"/>
        <end position="311"/>
    </location>
</feature>
<evidence type="ECO:0000256" key="2">
    <source>
        <dbReference type="ARBA" id="ARBA00006434"/>
    </source>
</evidence>
<keyword evidence="3" id="KW-0813">Transport</keyword>
<evidence type="ECO:0000256" key="7">
    <source>
        <dbReference type="ARBA" id="ARBA00023053"/>
    </source>
</evidence>
<dbReference type="InterPro" id="IPR001734">
    <property type="entry name" value="Na/solute_symporter"/>
</dbReference>
<name>A0ABU7JHU0_9GAMM</name>
<keyword evidence="10" id="KW-0739">Sodium transport</keyword>
<feature type="transmembrane region" description="Helical" evidence="12">
    <location>
        <begin position="351"/>
        <end position="380"/>
    </location>
</feature>
<dbReference type="InterPro" id="IPR038377">
    <property type="entry name" value="Na/Glc_symporter_sf"/>
</dbReference>
<keyword evidence="6 12" id="KW-1133">Transmembrane helix</keyword>
<feature type="transmembrane region" description="Helical" evidence="12">
    <location>
        <begin position="401"/>
        <end position="427"/>
    </location>
</feature>
<evidence type="ECO:0000256" key="8">
    <source>
        <dbReference type="ARBA" id="ARBA00023065"/>
    </source>
</evidence>
<accession>A0ABU7JHU0</accession>
<dbReference type="RefSeq" id="WP_330088583.1">
    <property type="nucleotide sequence ID" value="NZ_JAUGZK010000011.1"/>
</dbReference>
<gene>
    <name evidence="13" type="ORF">QWF21_13540</name>
</gene>
<dbReference type="PANTHER" id="PTHR42985:SF47">
    <property type="entry name" value="INTEGRAL MEMBRANE TRANSPORT PROTEIN"/>
    <property type="match status" value="1"/>
</dbReference>
<dbReference type="EMBL" id="JAUGZK010000011">
    <property type="protein sequence ID" value="MEE2025264.1"/>
    <property type="molecule type" value="Genomic_DNA"/>
</dbReference>
<sequence>MTSQFDWPDWLAFCVYIALMSFTGWYFSQRTSNNARDYFLAGNSMPIWMVAVSVLATSQSAATFLGGPDQGFRGDFSYLMTNIGAFIAAYVVAVALIPRFYQYKVGTVYELLEQRFGASSKSQASVLYLFGRVFASGARLYMAGIAVSMILFADIAAGSVILSILLLTMAGLAYSFVGGIRSVIYSDVIQCIVYVSAALAVIVSLLYAIPADFTQIMDALAHPHDRELSKLTLFDFRLDFTSAGVFTFWSALIGFTLLNIAAFGLDQDITQRMLSCKDAKSGSKALLWSIVMVIPVMLLFIFIGMLLYIFYLRPDLMLSEGGTMSDSFSGEKITVFMSYVLHEMPSGVRGLVTIGVVAAALSTINSGLNAMSSVLVQDLYRPWLEKQKQGGSKAQPAEKHYVFAGQAGMTLSALALSGMAIICFYWQKSSDMPLLAFALSVMVFSYSGLLGVYFTALFTNRGSKTSVTWAFIAGFMVPLALQPYTLQAYLPESWRFDLGFTWQLCIGTLIAFFICVAAKPCRDQQQQWKLAEQRV</sequence>
<keyword evidence="7" id="KW-0915">Sodium</keyword>
<dbReference type="Pfam" id="PF00474">
    <property type="entry name" value="SSF"/>
    <property type="match status" value="1"/>
</dbReference>
<evidence type="ECO:0000256" key="3">
    <source>
        <dbReference type="ARBA" id="ARBA00022448"/>
    </source>
</evidence>
<comment type="subcellular location">
    <subcellularLocation>
        <location evidence="1">Cell membrane</location>
        <topology evidence="1">Multi-pass membrane protein</topology>
    </subcellularLocation>
</comment>
<evidence type="ECO:0000256" key="1">
    <source>
        <dbReference type="ARBA" id="ARBA00004651"/>
    </source>
</evidence>
<evidence type="ECO:0000256" key="5">
    <source>
        <dbReference type="ARBA" id="ARBA00022692"/>
    </source>
</evidence>
<feature type="transmembrane region" description="Helical" evidence="12">
    <location>
        <begin position="7"/>
        <end position="27"/>
    </location>
</feature>
<comment type="caution">
    <text evidence="13">The sequence shown here is derived from an EMBL/GenBank/DDBJ whole genome shotgun (WGS) entry which is preliminary data.</text>
</comment>
<dbReference type="CDD" id="cd11493">
    <property type="entry name" value="SLC5sbd_NIS-like_u1"/>
    <property type="match status" value="1"/>
</dbReference>
<comment type="similarity">
    <text evidence="2 11">Belongs to the sodium:solute symporter (SSF) (TC 2.A.21) family.</text>
</comment>
<evidence type="ECO:0000256" key="10">
    <source>
        <dbReference type="ARBA" id="ARBA00023201"/>
    </source>
</evidence>
<dbReference type="InterPro" id="IPR051163">
    <property type="entry name" value="Sodium:Solute_Symporter_SSF"/>
</dbReference>
<keyword evidence="5 12" id="KW-0812">Transmembrane</keyword>